<name>A0A2N3L2Q4_9PROT</name>
<evidence type="ECO:0000313" key="5">
    <source>
        <dbReference type="Proteomes" id="UP000233332"/>
    </source>
</evidence>
<evidence type="ECO:0000256" key="1">
    <source>
        <dbReference type="ARBA" id="ARBA00022679"/>
    </source>
</evidence>
<dbReference type="InterPro" id="IPR050832">
    <property type="entry name" value="Bact_Acetyltransf"/>
</dbReference>
<organism evidence="4 5">
    <name type="scientific">Thalassospira lohafexi</name>
    <dbReference type="NCBI Taxonomy" id="744227"/>
    <lineage>
        <taxon>Bacteria</taxon>
        <taxon>Pseudomonadati</taxon>
        <taxon>Pseudomonadota</taxon>
        <taxon>Alphaproteobacteria</taxon>
        <taxon>Rhodospirillales</taxon>
        <taxon>Thalassospiraceae</taxon>
        <taxon>Thalassospira</taxon>
    </lineage>
</organism>
<dbReference type="AlphaFoldDB" id="A0A2N3L2Q4"/>
<dbReference type="SUPFAM" id="SSF55729">
    <property type="entry name" value="Acyl-CoA N-acyltransferases (Nat)"/>
    <property type="match status" value="1"/>
</dbReference>
<proteinExistence type="predicted"/>
<dbReference type="Gene3D" id="3.40.630.30">
    <property type="match status" value="1"/>
</dbReference>
<dbReference type="InterPro" id="IPR016181">
    <property type="entry name" value="Acyl_CoA_acyltransferase"/>
</dbReference>
<keyword evidence="2" id="KW-0012">Acyltransferase</keyword>
<dbReference type="InterPro" id="IPR000182">
    <property type="entry name" value="GNAT_dom"/>
</dbReference>
<sequence length="166" mass="18978">MINTLSDPTIKPAPRTATEADIPAISNLWQETGLYRPYNPPEWDVRFALKSKEATLLVWEDNSDNIIGSVMAGHDGHRGWIYYLAVAPNLQKSGLGRKLMEIGENWLRDQGVWRMQLMVRSENSKTQDFYRHLGYRALDVTVMQKDIDIPPAEREDMTAPPKHAQT</sequence>
<dbReference type="Proteomes" id="UP000233332">
    <property type="component" value="Unassembled WGS sequence"/>
</dbReference>
<accession>A0A2N3L2Q4</accession>
<protein>
    <submittedName>
        <fullName evidence="4">GNAT family acetyltransferase</fullName>
    </submittedName>
</protein>
<keyword evidence="5" id="KW-1185">Reference proteome</keyword>
<dbReference type="GO" id="GO:0016747">
    <property type="term" value="F:acyltransferase activity, transferring groups other than amino-acyl groups"/>
    <property type="evidence" value="ECO:0007669"/>
    <property type="project" value="InterPro"/>
</dbReference>
<dbReference type="EMBL" id="NXGX01000008">
    <property type="protein sequence ID" value="PKR57026.1"/>
    <property type="molecule type" value="Genomic_DNA"/>
</dbReference>
<reference evidence="4 5" key="1">
    <citation type="submission" date="2017-09" db="EMBL/GenBank/DDBJ databases">
        <title>Biodiversity and function of Thalassospira species in the particle-attached aromatic-hydrocarbon-degrading consortia from the surface seawater of the China South Sea.</title>
        <authorList>
            <person name="Dong C."/>
            <person name="Lai Q."/>
            <person name="Shao Z."/>
        </authorList>
    </citation>
    <scope>NUCLEOTIDE SEQUENCE [LARGE SCALE GENOMIC DNA]</scope>
    <source>
        <strain evidence="4 5">139Z-12</strain>
    </source>
</reference>
<keyword evidence="1 4" id="KW-0808">Transferase</keyword>
<evidence type="ECO:0000259" key="3">
    <source>
        <dbReference type="PROSITE" id="PS51186"/>
    </source>
</evidence>
<comment type="caution">
    <text evidence="4">The sequence shown here is derived from an EMBL/GenBank/DDBJ whole genome shotgun (WGS) entry which is preliminary data.</text>
</comment>
<feature type="domain" description="N-acetyltransferase" evidence="3">
    <location>
        <begin position="12"/>
        <end position="160"/>
    </location>
</feature>
<evidence type="ECO:0000256" key="2">
    <source>
        <dbReference type="ARBA" id="ARBA00023315"/>
    </source>
</evidence>
<dbReference type="PROSITE" id="PS51186">
    <property type="entry name" value="GNAT"/>
    <property type="match status" value="1"/>
</dbReference>
<evidence type="ECO:0000313" key="4">
    <source>
        <dbReference type="EMBL" id="PKR57026.1"/>
    </source>
</evidence>
<dbReference type="CDD" id="cd04301">
    <property type="entry name" value="NAT_SF"/>
    <property type="match status" value="1"/>
</dbReference>
<dbReference type="PANTHER" id="PTHR43877">
    <property type="entry name" value="AMINOALKYLPHOSPHONATE N-ACETYLTRANSFERASE-RELATED-RELATED"/>
    <property type="match status" value="1"/>
</dbReference>
<dbReference type="NCBIfam" id="NF002959">
    <property type="entry name" value="PRK03624.1"/>
    <property type="match status" value="1"/>
</dbReference>
<dbReference type="Pfam" id="PF00583">
    <property type="entry name" value="Acetyltransf_1"/>
    <property type="match status" value="1"/>
</dbReference>
<gene>
    <name evidence="4" type="ORF">COO92_18045</name>
</gene>
<dbReference type="RefSeq" id="WP_101304520.1">
    <property type="nucleotide sequence ID" value="NZ_NXGX01000008.1"/>
</dbReference>